<evidence type="ECO:0000256" key="1">
    <source>
        <dbReference type="SAM" id="MobiDB-lite"/>
    </source>
</evidence>
<feature type="compositionally biased region" description="Basic and acidic residues" evidence="1">
    <location>
        <begin position="97"/>
        <end position="116"/>
    </location>
</feature>
<accession>A0AAD7VNR5</accession>
<comment type="caution">
    <text evidence="2">The sequence shown here is derived from an EMBL/GenBank/DDBJ whole genome shotgun (WGS) entry which is preliminary data.</text>
</comment>
<reference evidence="2" key="1">
    <citation type="submission" date="2023-03" db="EMBL/GenBank/DDBJ databases">
        <title>Near-Complete genome sequence of Lipomyces tetrasporous NRRL Y-64009, an oleaginous yeast capable of growing on lignocellulosic hydrolysates.</title>
        <authorList>
            <consortium name="Lawrence Berkeley National Laboratory"/>
            <person name="Jagtap S.S."/>
            <person name="Liu J.-J."/>
            <person name="Walukiewicz H.E."/>
            <person name="Pangilinan J."/>
            <person name="Lipzen A."/>
            <person name="Ahrendt S."/>
            <person name="Koriabine M."/>
            <person name="Cobaugh K."/>
            <person name="Salamov A."/>
            <person name="Yoshinaga Y."/>
            <person name="Ng V."/>
            <person name="Daum C."/>
            <person name="Grigoriev I.V."/>
            <person name="Slininger P.J."/>
            <person name="Dien B.S."/>
            <person name="Jin Y.-S."/>
            <person name="Rao C.V."/>
        </authorList>
    </citation>
    <scope>NUCLEOTIDE SEQUENCE</scope>
    <source>
        <strain evidence="2">NRRL Y-64009</strain>
    </source>
</reference>
<dbReference type="AlphaFoldDB" id="A0AAD7VNR5"/>
<feature type="compositionally biased region" description="Polar residues" evidence="1">
    <location>
        <begin position="26"/>
        <end position="37"/>
    </location>
</feature>
<evidence type="ECO:0000313" key="2">
    <source>
        <dbReference type="EMBL" id="KAJ8096547.1"/>
    </source>
</evidence>
<organism evidence="2 3">
    <name type="scientific">Lipomyces tetrasporus</name>
    <dbReference type="NCBI Taxonomy" id="54092"/>
    <lineage>
        <taxon>Eukaryota</taxon>
        <taxon>Fungi</taxon>
        <taxon>Dikarya</taxon>
        <taxon>Ascomycota</taxon>
        <taxon>Saccharomycotina</taxon>
        <taxon>Lipomycetes</taxon>
        <taxon>Lipomycetales</taxon>
        <taxon>Lipomycetaceae</taxon>
        <taxon>Lipomyces</taxon>
    </lineage>
</organism>
<dbReference type="RefSeq" id="XP_056039997.1">
    <property type="nucleotide sequence ID" value="XM_056190256.1"/>
</dbReference>
<feature type="region of interest" description="Disordered" evidence="1">
    <location>
        <begin position="81"/>
        <end position="116"/>
    </location>
</feature>
<feature type="region of interest" description="Disordered" evidence="1">
    <location>
        <begin position="1"/>
        <end position="37"/>
    </location>
</feature>
<gene>
    <name evidence="2" type="ORF">POJ06DRAFT_287312</name>
</gene>
<dbReference type="GeneID" id="80885422"/>
<name>A0AAD7VNR5_9ASCO</name>
<feature type="compositionally biased region" description="Polar residues" evidence="1">
    <location>
        <begin position="1"/>
        <end position="18"/>
    </location>
</feature>
<protein>
    <submittedName>
        <fullName evidence="2">Uncharacterized protein</fullName>
    </submittedName>
</protein>
<evidence type="ECO:0000313" key="3">
    <source>
        <dbReference type="Proteomes" id="UP001217417"/>
    </source>
</evidence>
<dbReference type="Proteomes" id="UP001217417">
    <property type="component" value="Unassembled WGS sequence"/>
</dbReference>
<proteinExistence type="predicted"/>
<sequence>MVDYRTPTSDSASDNFYSDNGEMSEPANTSTITSTNDNLPPWLQRFLQVQHDTVNSQQQQMLQLIQQQGQRLDHMASLFAQGQSLNESQGTLPAQADRADVKRPRPKLPDPDKFTGEDLSLFPQFLGKFHAKLCEK</sequence>
<dbReference type="EMBL" id="JARPMG010000014">
    <property type="protein sequence ID" value="KAJ8096547.1"/>
    <property type="molecule type" value="Genomic_DNA"/>
</dbReference>
<feature type="compositionally biased region" description="Polar residues" evidence="1">
    <location>
        <begin position="81"/>
        <end position="92"/>
    </location>
</feature>
<keyword evidence="3" id="KW-1185">Reference proteome</keyword>